<evidence type="ECO:0000313" key="2">
    <source>
        <dbReference type="EMBL" id="MDQ0274495.1"/>
    </source>
</evidence>
<dbReference type="Gene3D" id="1.10.1760.20">
    <property type="match status" value="1"/>
</dbReference>
<feature type="transmembrane region" description="Helical" evidence="1">
    <location>
        <begin position="127"/>
        <end position="153"/>
    </location>
</feature>
<dbReference type="InterPro" id="IPR012652">
    <property type="entry name" value="ThiW"/>
</dbReference>
<organism evidence="2 3">
    <name type="scientific">Peptoniphilus koenoeneniae</name>
    <dbReference type="NCBI Taxonomy" id="507751"/>
    <lineage>
        <taxon>Bacteria</taxon>
        <taxon>Bacillati</taxon>
        <taxon>Bacillota</taxon>
        <taxon>Tissierellia</taxon>
        <taxon>Tissierellales</taxon>
        <taxon>Peptoniphilaceae</taxon>
        <taxon>Peptoniphilus</taxon>
    </lineage>
</organism>
<sequence length="173" mass="18396">MKFKTRKLTLAAVFIAIGVVFSFVNIPLGLAKCYPIQHMINLLGAVLLGPLYSVLVAFCISLIRNLSGTGSLLAFPGSMIGAFLAGILYYKTKKLSLAFFGEVFGTGVLGALVAYPVAKFLLGSQAAAFAFIIPFGVSTLGGSIVALLIILALKKTNVNEYLNSERTHEKNGF</sequence>
<evidence type="ECO:0000313" key="3">
    <source>
        <dbReference type="Proteomes" id="UP001236559"/>
    </source>
</evidence>
<name>A0ABU0ATC6_9FIRM</name>
<reference evidence="2 3" key="1">
    <citation type="submission" date="2023-07" db="EMBL/GenBank/DDBJ databases">
        <title>Genomic Encyclopedia of Type Strains, Phase IV (KMG-IV): sequencing the most valuable type-strain genomes for metagenomic binning, comparative biology and taxonomic classification.</title>
        <authorList>
            <person name="Goeker M."/>
        </authorList>
    </citation>
    <scope>NUCLEOTIDE SEQUENCE [LARGE SCALE GENOMIC DNA]</scope>
    <source>
        <strain evidence="2 3">DSM 22616</strain>
    </source>
</reference>
<evidence type="ECO:0000256" key="1">
    <source>
        <dbReference type="SAM" id="Phobius"/>
    </source>
</evidence>
<keyword evidence="1" id="KW-0472">Membrane</keyword>
<proteinExistence type="predicted"/>
<dbReference type="Proteomes" id="UP001236559">
    <property type="component" value="Unassembled WGS sequence"/>
</dbReference>
<protein>
    <submittedName>
        <fullName evidence="2">Energy coupling factor transporter S component ThiW</fullName>
    </submittedName>
</protein>
<gene>
    <name evidence="2" type="ORF">J2S72_000503</name>
</gene>
<keyword evidence="3" id="KW-1185">Reference proteome</keyword>
<keyword evidence="1" id="KW-0812">Transmembrane</keyword>
<dbReference type="EMBL" id="JAUSTN010000002">
    <property type="protein sequence ID" value="MDQ0274495.1"/>
    <property type="molecule type" value="Genomic_DNA"/>
</dbReference>
<comment type="caution">
    <text evidence="2">The sequence shown here is derived from an EMBL/GenBank/DDBJ whole genome shotgun (WGS) entry which is preliminary data.</text>
</comment>
<dbReference type="RefSeq" id="WP_307494928.1">
    <property type="nucleotide sequence ID" value="NZ_JAUSTN010000002.1"/>
</dbReference>
<dbReference type="Pfam" id="PF09512">
    <property type="entry name" value="ThiW"/>
    <property type="match status" value="1"/>
</dbReference>
<feature type="transmembrane region" description="Helical" evidence="1">
    <location>
        <begin position="96"/>
        <end position="115"/>
    </location>
</feature>
<feature type="transmembrane region" description="Helical" evidence="1">
    <location>
        <begin position="41"/>
        <end position="63"/>
    </location>
</feature>
<keyword evidence="1" id="KW-1133">Transmembrane helix</keyword>
<dbReference type="NCBIfam" id="TIGR02359">
    <property type="entry name" value="thiW"/>
    <property type="match status" value="1"/>
</dbReference>
<feature type="transmembrane region" description="Helical" evidence="1">
    <location>
        <begin position="70"/>
        <end position="90"/>
    </location>
</feature>
<dbReference type="PIRSF" id="PIRSF024534">
    <property type="entry name" value="ThiW"/>
    <property type="match status" value="1"/>
</dbReference>
<accession>A0ABU0ATC6</accession>